<keyword evidence="2" id="KW-1185">Reference proteome</keyword>
<protein>
    <submittedName>
        <fullName evidence="1">Imm7 family immunity protein</fullName>
    </submittedName>
</protein>
<organism evidence="1 2">
    <name type="scientific">Luteipulveratus flavus</name>
    <dbReference type="NCBI Taxonomy" id="3031728"/>
    <lineage>
        <taxon>Bacteria</taxon>
        <taxon>Bacillati</taxon>
        <taxon>Actinomycetota</taxon>
        <taxon>Actinomycetes</taxon>
        <taxon>Micrococcales</taxon>
        <taxon>Dermacoccaceae</taxon>
        <taxon>Luteipulveratus</taxon>
    </lineage>
</organism>
<sequence length="128" mass="14338">MVDVHGWIVLSDSTYESDWDAVDPKIEELAAWVELHLTWATKAAFDNVGGVRVLTLHAVANHATAEFDSLLSLVRRIAKELPGSHGLLHWRDDESPLGNSYKVYVVRRGLLVEEADPFFSPCNPKIED</sequence>
<comment type="caution">
    <text evidence="1">The sequence shown here is derived from an EMBL/GenBank/DDBJ whole genome shotgun (WGS) entry which is preliminary data.</text>
</comment>
<evidence type="ECO:0000313" key="2">
    <source>
        <dbReference type="Proteomes" id="UP001528912"/>
    </source>
</evidence>
<gene>
    <name evidence="1" type="ORF">P4R38_13105</name>
</gene>
<reference evidence="1 2" key="1">
    <citation type="submission" date="2023-03" db="EMBL/GenBank/DDBJ databases">
        <title>YIM 133296 draft genome.</title>
        <authorList>
            <person name="Xiong L."/>
        </authorList>
    </citation>
    <scope>NUCLEOTIDE SEQUENCE [LARGE SCALE GENOMIC DNA]</scope>
    <source>
        <strain evidence="1 2">YIM 133296</strain>
    </source>
</reference>
<dbReference type="Proteomes" id="UP001528912">
    <property type="component" value="Unassembled WGS sequence"/>
</dbReference>
<evidence type="ECO:0000313" key="1">
    <source>
        <dbReference type="EMBL" id="MDF8265188.1"/>
    </source>
</evidence>
<proteinExistence type="predicted"/>
<name>A0ABT6C8C2_9MICO</name>
<accession>A0ABT6C8C2</accession>
<dbReference type="RefSeq" id="WP_277192513.1">
    <property type="nucleotide sequence ID" value="NZ_JAROAV010000032.1"/>
</dbReference>
<dbReference type="Pfam" id="PF15585">
    <property type="entry name" value="Imm7"/>
    <property type="match status" value="1"/>
</dbReference>
<dbReference type="InterPro" id="IPR028965">
    <property type="entry name" value="Imm7"/>
</dbReference>
<dbReference type="EMBL" id="JAROAV010000032">
    <property type="protein sequence ID" value="MDF8265188.1"/>
    <property type="molecule type" value="Genomic_DNA"/>
</dbReference>